<dbReference type="EMBL" id="EQ974284">
    <property type="protein sequence ID" value="EEF30894.1"/>
    <property type="molecule type" value="Genomic_DNA"/>
</dbReference>
<proteinExistence type="predicted"/>
<evidence type="ECO:0000256" key="1">
    <source>
        <dbReference type="SAM" id="SignalP"/>
    </source>
</evidence>
<feature type="signal peptide" evidence="1">
    <location>
        <begin position="1"/>
        <end position="23"/>
    </location>
</feature>
<evidence type="ECO:0000313" key="2">
    <source>
        <dbReference type="EMBL" id="EEF30894.1"/>
    </source>
</evidence>
<name>B9SZR8_RICCO</name>
<dbReference type="InParanoid" id="B9SZR8"/>
<protein>
    <recommendedName>
        <fullName evidence="4">Secreted protein</fullName>
    </recommendedName>
</protein>
<dbReference type="AlphaFoldDB" id="B9SZR8"/>
<keyword evidence="1" id="KW-0732">Signal</keyword>
<sequence length="101" mass="11207">MAPILLKCFIAFMLQHLFSLVTSQPVFLTIHVSSSSMLSNSALIKSTNCCDVVLAVRSCSFFLASNGGLDLLMFMVTFKCGCCHGKRKQREREEKILSNLV</sequence>
<keyword evidence="3" id="KW-1185">Reference proteome</keyword>
<dbReference type="Proteomes" id="UP000008311">
    <property type="component" value="Unassembled WGS sequence"/>
</dbReference>
<feature type="chain" id="PRO_5002892218" description="Secreted protein" evidence="1">
    <location>
        <begin position="24"/>
        <end position="101"/>
    </location>
</feature>
<evidence type="ECO:0008006" key="4">
    <source>
        <dbReference type="Google" id="ProtNLM"/>
    </source>
</evidence>
<evidence type="ECO:0000313" key="3">
    <source>
        <dbReference type="Proteomes" id="UP000008311"/>
    </source>
</evidence>
<accession>B9SZR8</accession>
<reference evidence="3" key="1">
    <citation type="journal article" date="2010" name="Nat. Biotechnol.">
        <title>Draft genome sequence of the oilseed species Ricinus communis.</title>
        <authorList>
            <person name="Chan A.P."/>
            <person name="Crabtree J."/>
            <person name="Zhao Q."/>
            <person name="Lorenzi H."/>
            <person name="Orvis J."/>
            <person name="Puiu D."/>
            <person name="Melake-Berhan A."/>
            <person name="Jones K.M."/>
            <person name="Redman J."/>
            <person name="Chen G."/>
            <person name="Cahoon E.B."/>
            <person name="Gedil M."/>
            <person name="Stanke M."/>
            <person name="Haas B.J."/>
            <person name="Wortman J.R."/>
            <person name="Fraser-Liggett C.M."/>
            <person name="Ravel J."/>
            <person name="Rabinowicz P.D."/>
        </authorList>
    </citation>
    <scope>NUCLEOTIDE SEQUENCE [LARGE SCALE GENOMIC DNA]</scope>
    <source>
        <strain evidence="3">cv. Hale</strain>
    </source>
</reference>
<gene>
    <name evidence="2" type="ORF">RCOM_0460550</name>
</gene>
<organism evidence="2 3">
    <name type="scientific">Ricinus communis</name>
    <name type="common">Castor bean</name>
    <dbReference type="NCBI Taxonomy" id="3988"/>
    <lineage>
        <taxon>Eukaryota</taxon>
        <taxon>Viridiplantae</taxon>
        <taxon>Streptophyta</taxon>
        <taxon>Embryophyta</taxon>
        <taxon>Tracheophyta</taxon>
        <taxon>Spermatophyta</taxon>
        <taxon>Magnoliopsida</taxon>
        <taxon>eudicotyledons</taxon>
        <taxon>Gunneridae</taxon>
        <taxon>Pentapetalae</taxon>
        <taxon>rosids</taxon>
        <taxon>fabids</taxon>
        <taxon>Malpighiales</taxon>
        <taxon>Euphorbiaceae</taxon>
        <taxon>Acalyphoideae</taxon>
        <taxon>Acalypheae</taxon>
        <taxon>Ricinus</taxon>
    </lineage>
</organism>